<dbReference type="OrthoDB" id="5599553at2"/>
<dbReference type="Gene3D" id="2.30.330.10">
    <property type="entry name" value="SpoA-like"/>
    <property type="match status" value="1"/>
</dbReference>
<reference evidence="4 6" key="2">
    <citation type="submission" date="2019-03" db="EMBL/GenBank/DDBJ databases">
        <title>Genomic Encyclopedia of Archaeal and Bacterial Type Strains, Phase II (KMG-II): from individual species to whole genera.</title>
        <authorList>
            <person name="Goeker M."/>
        </authorList>
    </citation>
    <scope>NUCLEOTIDE SEQUENCE [LARGE SCALE GENOMIC DNA]</scope>
    <source>
        <strain evidence="4 6">DSM 15594</strain>
    </source>
</reference>
<dbReference type="AlphaFoldDB" id="A0A235CN06"/>
<gene>
    <name evidence="3" type="ORF">B6S09_02675</name>
    <name evidence="4" type="ORF">LY04_01225</name>
</gene>
<feature type="domain" description="Flagellar motor switch protein FliN-like C-terminal" evidence="2">
    <location>
        <begin position="252"/>
        <end position="308"/>
    </location>
</feature>
<dbReference type="EMBL" id="NQJF01000002">
    <property type="protein sequence ID" value="OYD25764.1"/>
    <property type="molecule type" value="Genomic_DNA"/>
</dbReference>
<evidence type="ECO:0000313" key="3">
    <source>
        <dbReference type="EMBL" id="OYD25764.1"/>
    </source>
</evidence>
<keyword evidence="4" id="KW-0282">Flagellum</keyword>
<dbReference type="Proteomes" id="UP000295058">
    <property type="component" value="Unassembled WGS sequence"/>
</dbReference>
<dbReference type="InterPro" id="IPR036429">
    <property type="entry name" value="SpoA-like_sf"/>
</dbReference>
<protein>
    <submittedName>
        <fullName evidence="4">Type III flagellar switch regulator (C-ring) FliN</fullName>
    </submittedName>
</protein>
<name>A0A235CN06_9GAMM</name>
<evidence type="ECO:0000259" key="2">
    <source>
        <dbReference type="Pfam" id="PF01052"/>
    </source>
</evidence>
<keyword evidence="4" id="KW-0969">Cilium</keyword>
<dbReference type="InterPro" id="IPR001543">
    <property type="entry name" value="FliN-like_C"/>
</dbReference>
<evidence type="ECO:0000313" key="5">
    <source>
        <dbReference type="Proteomes" id="UP000243640"/>
    </source>
</evidence>
<dbReference type="Proteomes" id="UP000243640">
    <property type="component" value="Unassembled WGS sequence"/>
</dbReference>
<organism evidence="3 5">
    <name type="scientific">Oceanimonas baumannii</name>
    <dbReference type="NCBI Taxonomy" id="129578"/>
    <lineage>
        <taxon>Bacteria</taxon>
        <taxon>Pseudomonadati</taxon>
        <taxon>Pseudomonadota</taxon>
        <taxon>Gammaproteobacteria</taxon>
        <taxon>Aeromonadales</taxon>
        <taxon>Aeromonadaceae</taxon>
        <taxon>Oceanimonas</taxon>
    </lineage>
</organism>
<keyword evidence="4" id="KW-0966">Cell projection</keyword>
<sequence>MGPVAYSGGRAAVQVVQAALEEKAVSNKQRAAKTPCAPGSGKIHPAGEGGFPPYDFLQQESPREQQRERLLQAIEECRDGWRRRLEAMLYRSDLSLSCRLQELLEHNTDRLHFVMEHQWNGRLQPSAALQIEHGALYGLAEMTFGGQPGETPALLRSVSETERRLASSLLLMLADGLMARILPEAVSGHAGMQAGAPDFIPQTHLAFEISFAGQQLSWMLVLPALTAEEPEALPDPAIEGLSAALNARLPRLTTRLSVPLASFELPLGDVSGLREGDVLPINLLQEVVARAGEQPLLKGRVAERDGRLVFASHGFID</sequence>
<evidence type="ECO:0000313" key="6">
    <source>
        <dbReference type="Proteomes" id="UP000295058"/>
    </source>
</evidence>
<accession>A0A235CN06</accession>
<keyword evidence="6" id="KW-1185">Reference proteome</keyword>
<comment type="caution">
    <text evidence="3">The sequence shown here is derived from an EMBL/GenBank/DDBJ whole genome shotgun (WGS) entry which is preliminary data.</text>
</comment>
<feature type="region of interest" description="Disordered" evidence="1">
    <location>
        <begin position="27"/>
        <end position="57"/>
    </location>
</feature>
<dbReference type="EMBL" id="SODO01000003">
    <property type="protein sequence ID" value="TDW60229.1"/>
    <property type="molecule type" value="Genomic_DNA"/>
</dbReference>
<proteinExistence type="predicted"/>
<reference evidence="3 5" key="1">
    <citation type="submission" date="2017-08" db="EMBL/GenBank/DDBJ databases">
        <title>Draft Genome Sequence of the Marine Bacterium Oceanimonas baumannii ATCC 700832.</title>
        <authorList>
            <person name="Mcclelland W.D."/>
            <person name="Brennan M.A."/>
            <person name="Trachtenberg A.M."/>
            <person name="Maclea K.S."/>
        </authorList>
    </citation>
    <scope>NUCLEOTIDE SEQUENCE [LARGE SCALE GENOMIC DNA]</scope>
    <source>
        <strain evidence="3 5">ATCC 700832</strain>
    </source>
</reference>
<dbReference type="SUPFAM" id="SSF101801">
    <property type="entry name" value="Surface presentation of antigens (SPOA)"/>
    <property type="match status" value="1"/>
</dbReference>
<evidence type="ECO:0000256" key="1">
    <source>
        <dbReference type="SAM" id="MobiDB-lite"/>
    </source>
</evidence>
<evidence type="ECO:0000313" key="4">
    <source>
        <dbReference type="EMBL" id="TDW60229.1"/>
    </source>
</evidence>
<dbReference type="Pfam" id="PF01052">
    <property type="entry name" value="FliMN_C"/>
    <property type="match status" value="1"/>
</dbReference>